<evidence type="ECO:0000313" key="3">
    <source>
        <dbReference type="EMBL" id="CAB4610042.1"/>
    </source>
</evidence>
<evidence type="ECO:0000259" key="1">
    <source>
        <dbReference type="Pfam" id="PF13280"/>
    </source>
</evidence>
<protein>
    <submittedName>
        <fullName evidence="3">Unannotated protein</fullName>
    </submittedName>
</protein>
<dbReference type="PANTHER" id="PTHR34580">
    <property type="match status" value="1"/>
</dbReference>
<accession>A0A6J6H8L0</accession>
<dbReference type="PANTHER" id="PTHR34580:SF1">
    <property type="entry name" value="PROTEIN PAFC"/>
    <property type="match status" value="1"/>
</dbReference>
<evidence type="ECO:0000259" key="2">
    <source>
        <dbReference type="Pfam" id="PF25583"/>
    </source>
</evidence>
<feature type="domain" description="WCX" evidence="2">
    <location>
        <begin position="255"/>
        <end position="328"/>
    </location>
</feature>
<gene>
    <name evidence="3" type="ORF">UFOPK1889_00229</name>
</gene>
<organism evidence="3">
    <name type="scientific">freshwater metagenome</name>
    <dbReference type="NCBI Taxonomy" id="449393"/>
    <lineage>
        <taxon>unclassified sequences</taxon>
        <taxon>metagenomes</taxon>
        <taxon>ecological metagenomes</taxon>
    </lineage>
</organism>
<reference evidence="3" key="1">
    <citation type="submission" date="2020-05" db="EMBL/GenBank/DDBJ databases">
        <authorList>
            <person name="Chiriac C."/>
            <person name="Salcher M."/>
            <person name="Ghai R."/>
            <person name="Kavagutti S V."/>
        </authorList>
    </citation>
    <scope>NUCLEOTIDE SEQUENCE</scope>
</reference>
<dbReference type="EMBL" id="CAEZUZ010000020">
    <property type="protein sequence ID" value="CAB4610042.1"/>
    <property type="molecule type" value="Genomic_DNA"/>
</dbReference>
<feature type="domain" description="WYL" evidence="1">
    <location>
        <begin position="159"/>
        <end position="219"/>
    </location>
</feature>
<proteinExistence type="predicted"/>
<dbReference type="InterPro" id="IPR057727">
    <property type="entry name" value="WCX_dom"/>
</dbReference>
<name>A0A6J6H8L0_9ZZZZ</name>
<dbReference type="InterPro" id="IPR051534">
    <property type="entry name" value="CBASS_pafABC_assoc_protein"/>
</dbReference>
<dbReference type="InterPro" id="IPR026881">
    <property type="entry name" value="WYL_dom"/>
</dbReference>
<dbReference type="Pfam" id="PF25583">
    <property type="entry name" value="WCX"/>
    <property type="match status" value="1"/>
</dbReference>
<dbReference type="Pfam" id="PF13280">
    <property type="entry name" value="WYL"/>
    <property type="match status" value="1"/>
</dbReference>
<dbReference type="AlphaFoldDB" id="A0A6J6H8L0"/>
<sequence>MGMGDYCPILPSMASTSSRPTVNAAERMLNLVALLTGSAQPLTLEAIDNAMRGQYPPKPEARRTAFERDKKSLRALGVPITMQTLSGSEAGKTAYSIDRTEYKLIDFGLTADELSALQQAAAVVQIGTQWGKQAVQWLGGEIVEAPMSAVAHIDAQAQILPSLWLAVSTRCSITFTYHSRTREVHPYGLIARNGFWYLISFDTSRNAQVTYRVDRIEGAVKSSEPNAFTRPADFDLASSFARDPKEFAGATSEMAIVRLDHRVAPAVIRELGDDAVVARRTDGSVDVEVSCGNRMAFRSWLYAMVDRAEVLSPQNVRDEIIVELQRMAGGVS</sequence>
<dbReference type="PROSITE" id="PS52050">
    <property type="entry name" value="WYL"/>
    <property type="match status" value="1"/>
</dbReference>